<dbReference type="Proteomes" id="UP001368500">
    <property type="component" value="Unassembled WGS sequence"/>
</dbReference>
<dbReference type="PANTHER" id="PTHR42208">
    <property type="entry name" value="HEAVY METAL TRANSPORTER-RELATED"/>
    <property type="match status" value="1"/>
</dbReference>
<feature type="domain" description="Urease accessory protein UreH-like transmembrane" evidence="3">
    <location>
        <begin position="9"/>
        <end position="229"/>
    </location>
</feature>
<dbReference type="EMBL" id="JBBUTF010000017">
    <property type="protein sequence ID" value="MEK8027930.1"/>
    <property type="molecule type" value="Genomic_DNA"/>
</dbReference>
<proteinExistence type="predicted"/>
<name>A0ABU9BG60_9BURK</name>
<accession>A0ABU9BG60</accession>
<protein>
    <submittedName>
        <fullName evidence="4">Sulfite exporter TauE/SafE family protein</fullName>
    </submittedName>
</protein>
<feature type="transmembrane region" description="Helical" evidence="1">
    <location>
        <begin position="186"/>
        <end position="208"/>
    </location>
</feature>
<keyword evidence="1" id="KW-0472">Membrane</keyword>
<feature type="transmembrane region" description="Helical" evidence="1">
    <location>
        <begin position="160"/>
        <end position="180"/>
    </location>
</feature>
<gene>
    <name evidence="4" type="ORF">AACH11_18370</name>
</gene>
<keyword evidence="2" id="KW-0732">Signal</keyword>
<dbReference type="InterPro" id="IPR039447">
    <property type="entry name" value="UreH-like_TM_dom"/>
</dbReference>
<feature type="transmembrane region" description="Helical" evidence="1">
    <location>
        <begin position="94"/>
        <end position="111"/>
    </location>
</feature>
<evidence type="ECO:0000259" key="3">
    <source>
        <dbReference type="Pfam" id="PF13386"/>
    </source>
</evidence>
<organism evidence="4 5">
    <name type="scientific">Pseudaquabacterium rugosum</name>
    <dbReference type="NCBI Taxonomy" id="2984194"/>
    <lineage>
        <taxon>Bacteria</taxon>
        <taxon>Pseudomonadati</taxon>
        <taxon>Pseudomonadota</taxon>
        <taxon>Betaproteobacteria</taxon>
        <taxon>Burkholderiales</taxon>
        <taxon>Sphaerotilaceae</taxon>
        <taxon>Pseudaquabacterium</taxon>
    </lineage>
</organism>
<evidence type="ECO:0000313" key="5">
    <source>
        <dbReference type="Proteomes" id="UP001368500"/>
    </source>
</evidence>
<reference evidence="4 5" key="1">
    <citation type="submission" date="2024-04" db="EMBL/GenBank/DDBJ databases">
        <title>Novel species of the genus Ideonella isolated from streams.</title>
        <authorList>
            <person name="Lu H."/>
        </authorList>
    </citation>
    <scope>NUCLEOTIDE SEQUENCE [LARGE SCALE GENOMIC DNA]</scope>
    <source>
        <strain evidence="4 5">BYS139W</strain>
    </source>
</reference>
<sequence>MWQSLLSSAVLMGLAGSAHCLAMCGAACTALAGPPRDGGEGGGCAPSRSVADLLPLLAFHLGRASSYAAAGAVVAAGVGALSALGQAVAVLRPLWTLLHVAALVLGVWLLWQGRQPGWMERSGAVRPPQGQHAVVALPGERPGVARVDARRWLRAGGAGLLWAAWPCGLLQSALLVAALASRPWQGALVMTGFAAGSAAGLLFGPWLWWRLAGHRIDPRRAQRWSVMSIRLAGLALASASAWALGHGLWLRVAAWCGF</sequence>
<evidence type="ECO:0000313" key="4">
    <source>
        <dbReference type="EMBL" id="MEK8027930.1"/>
    </source>
</evidence>
<evidence type="ECO:0000256" key="1">
    <source>
        <dbReference type="SAM" id="Phobius"/>
    </source>
</evidence>
<dbReference type="RefSeq" id="WP_341375708.1">
    <property type="nucleotide sequence ID" value="NZ_JBBUTF010000017.1"/>
</dbReference>
<feature type="signal peptide" evidence="2">
    <location>
        <begin position="1"/>
        <end position="22"/>
    </location>
</feature>
<keyword evidence="1" id="KW-1133">Transmembrane helix</keyword>
<feature type="chain" id="PRO_5046473881" evidence="2">
    <location>
        <begin position="23"/>
        <end position="258"/>
    </location>
</feature>
<keyword evidence="5" id="KW-1185">Reference proteome</keyword>
<feature type="transmembrane region" description="Helical" evidence="1">
    <location>
        <begin position="229"/>
        <end position="249"/>
    </location>
</feature>
<dbReference type="Pfam" id="PF13386">
    <property type="entry name" value="DsbD_2"/>
    <property type="match status" value="1"/>
</dbReference>
<evidence type="ECO:0000256" key="2">
    <source>
        <dbReference type="SAM" id="SignalP"/>
    </source>
</evidence>
<dbReference type="PANTHER" id="PTHR42208:SF1">
    <property type="entry name" value="HEAVY METAL TRANSPORTER"/>
    <property type="match status" value="1"/>
</dbReference>
<keyword evidence="1" id="KW-0812">Transmembrane</keyword>
<comment type="caution">
    <text evidence="4">The sequence shown here is derived from an EMBL/GenBank/DDBJ whole genome shotgun (WGS) entry which is preliminary data.</text>
</comment>